<dbReference type="InterPro" id="IPR000587">
    <property type="entry name" value="Creatinase_N"/>
</dbReference>
<dbReference type="PRINTS" id="PR00599">
    <property type="entry name" value="MAPEPTIDASE"/>
</dbReference>
<dbReference type="RefSeq" id="WP_188482244.1">
    <property type="nucleotide sequence ID" value="NZ_BMFC01000005.1"/>
</dbReference>
<dbReference type="InterPro" id="IPR000994">
    <property type="entry name" value="Pept_M24"/>
</dbReference>
<dbReference type="InterPro" id="IPR001714">
    <property type="entry name" value="Pept_M24_MAP"/>
</dbReference>
<proteinExistence type="predicted"/>
<feature type="domain" description="Creatinase N-terminal" evidence="2">
    <location>
        <begin position="16"/>
        <end position="160"/>
    </location>
</feature>
<evidence type="ECO:0000259" key="1">
    <source>
        <dbReference type="Pfam" id="PF00557"/>
    </source>
</evidence>
<evidence type="ECO:0000313" key="3">
    <source>
        <dbReference type="EMBL" id="GGC06112.1"/>
    </source>
</evidence>
<organism evidence="3 4">
    <name type="scientific">Marivita lacus</name>
    <dbReference type="NCBI Taxonomy" id="1323742"/>
    <lineage>
        <taxon>Bacteria</taxon>
        <taxon>Pseudomonadati</taxon>
        <taxon>Pseudomonadota</taxon>
        <taxon>Alphaproteobacteria</taxon>
        <taxon>Rhodobacterales</taxon>
        <taxon>Roseobacteraceae</taxon>
        <taxon>Marivita</taxon>
    </lineage>
</organism>
<reference evidence="4" key="1">
    <citation type="journal article" date="2019" name="Int. J. Syst. Evol. Microbiol.">
        <title>The Global Catalogue of Microorganisms (GCM) 10K type strain sequencing project: providing services to taxonomists for standard genome sequencing and annotation.</title>
        <authorList>
            <consortium name="The Broad Institute Genomics Platform"/>
            <consortium name="The Broad Institute Genome Sequencing Center for Infectious Disease"/>
            <person name="Wu L."/>
            <person name="Ma J."/>
        </authorList>
    </citation>
    <scope>NUCLEOTIDE SEQUENCE [LARGE SCALE GENOMIC DNA]</scope>
    <source>
        <strain evidence="4">CGMCC 1.12478</strain>
    </source>
</reference>
<dbReference type="Proteomes" id="UP000645462">
    <property type="component" value="Unassembled WGS sequence"/>
</dbReference>
<dbReference type="InterPro" id="IPR036005">
    <property type="entry name" value="Creatinase/aminopeptidase-like"/>
</dbReference>
<dbReference type="Gene3D" id="3.40.350.10">
    <property type="entry name" value="Creatinase/prolidase N-terminal domain"/>
    <property type="match status" value="1"/>
</dbReference>
<dbReference type="Gene3D" id="3.90.230.10">
    <property type="entry name" value="Creatinase/methionine aminopeptidase superfamily"/>
    <property type="match status" value="1"/>
</dbReference>
<name>A0ABQ1KPV8_9RHOB</name>
<feature type="domain" description="Peptidase M24" evidence="1">
    <location>
        <begin position="168"/>
        <end position="367"/>
    </location>
</feature>
<evidence type="ECO:0000313" key="4">
    <source>
        <dbReference type="Proteomes" id="UP000645462"/>
    </source>
</evidence>
<evidence type="ECO:0000259" key="2">
    <source>
        <dbReference type="Pfam" id="PF01321"/>
    </source>
</evidence>
<evidence type="ECO:0008006" key="5">
    <source>
        <dbReference type="Google" id="ProtNLM"/>
    </source>
</evidence>
<protein>
    <recommendedName>
        <fullName evidence="5">Aminopeptidase P family protein</fullName>
    </recommendedName>
</protein>
<dbReference type="Pfam" id="PF01321">
    <property type="entry name" value="Creatinase_N"/>
    <property type="match status" value="1"/>
</dbReference>
<gene>
    <name evidence="3" type="ORF">GCM10011363_23540</name>
</gene>
<dbReference type="PANTHER" id="PTHR46112:SF2">
    <property type="entry name" value="XAA-PRO AMINOPEPTIDASE P-RELATED"/>
    <property type="match status" value="1"/>
</dbReference>
<dbReference type="EMBL" id="BMFC01000005">
    <property type="protein sequence ID" value="GGC06112.1"/>
    <property type="molecule type" value="Genomic_DNA"/>
</dbReference>
<dbReference type="CDD" id="cd01066">
    <property type="entry name" value="APP_MetAP"/>
    <property type="match status" value="1"/>
</dbReference>
<dbReference type="InterPro" id="IPR029149">
    <property type="entry name" value="Creatin/AminoP/Spt16_N"/>
</dbReference>
<dbReference type="InterPro" id="IPR050659">
    <property type="entry name" value="Peptidase_M24B"/>
</dbReference>
<dbReference type="PANTHER" id="PTHR46112">
    <property type="entry name" value="AMINOPEPTIDASE"/>
    <property type="match status" value="1"/>
</dbReference>
<dbReference type="Pfam" id="PF00557">
    <property type="entry name" value="Peptidase_M24"/>
    <property type="match status" value="1"/>
</dbReference>
<sequence length="386" mass="42111">MTRPPRGFPVAEFRQRTQAAQVLMAEHGLAALLLTTEPEIRYYTGFLTRFWESPTRPWFVIVPASGDPVAVIPSIGAHLMGQSWISDIRTWAAPDYADDGIGLLVDALTGIVPKDGRIAIADQMESHVRVPLADLRRLEAALSPRALFGDATITRRLRLVKSENEIAKIGYAAAIANRAFDRVPEHMSKGMPLSDVFRRFQMLSLEEGADWVPYLASAAGASGYADVISPATDTALAEGDVLMLDTGLVWDGYFCDFDRNYSVGPPAPEVRSAHACLIDATQAGADMARPGHTIADLFHAMNRVVNPSGDVMEAGRLGHGLGMQLTEWPSIIPQDHTPLVPGMVLTLEPSVTVRPGTILVHEENIVIRETGVEFLSQPQSRDMRVI</sequence>
<comment type="caution">
    <text evidence="3">The sequence shown here is derived from an EMBL/GenBank/DDBJ whole genome shotgun (WGS) entry which is preliminary data.</text>
</comment>
<keyword evidence="4" id="KW-1185">Reference proteome</keyword>
<accession>A0ABQ1KPV8</accession>
<dbReference type="SUPFAM" id="SSF53092">
    <property type="entry name" value="Creatinase/prolidase N-terminal domain"/>
    <property type="match status" value="1"/>
</dbReference>
<dbReference type="SUPFAM" id="SSF55920">
    <property type="entry name" value="Creatinase/aminopeptidase"/>
    <property type="match status" value="1"/>
</dbReference>